<proteinExistence type="predicted"/>
<protein>
    <recommendedName>
        <fullName evidence="3">YbjN domain-containing protein</fullName>
    </recommendedName>
</protein>
<dbReference type="AlphaFoldDB" id="A0A919P8G2"/>
<evidence type="ECO:0000313" key="2">
    <source>
        <dbReference type="Proteomes" id="UP000632740"/>
    </source>
</evidence>
<accession>A0A919P8G2</accession>
<dbReference type="EMBL" id="BONK01000016">
    <property type="protein sequence ID" value="GIG23194.1"/>
    <property type="molecule type" value="Genomic_DNA"/>
</dbReference>
<comment type="caution">
    <text evidence="1">The sequence shown here is derived from an EMBL/GenBank/DDBJ whole genome shotgun (WGS) entry which is preliminary data.</text>
</comment>
<gene>
    <name evidence="1" type="ORF">Cch01nite_39180</name>
</gene>
<dbReference type="Proteomes" id="UP000632740">
    <property type="component" value="Unassembled WGS sequence"/>
</dbReference>
<keyword evidence="2" id="KW-1185">Reference proteome</keyword>
<dbReference type="Pfam" id="PF10722">
    <property type="entry name" value="YbjN"/>
    <property type="match status" value="1"/>
</dbReference>
<organism evidence="1 2">
    <name type="scientific">Cellulomonas chitinilytica</name>
    <dbReference type="NCBI Taxonomy" id="398759"/>
    <lineage>
        <taxon>Bacteria</taxon>
        <taxon>Bacillati</taxon>
        <taxon>Actinomycetota</taxon>
        <taxon>Actinomycetes</taxon>
        <taxon>Micrococcales</taxon>
        <taxon>Cellulomonadaceae</taxon>
        <taxon>Cellulomonas</taxon>
    </lineage>
</organism>
<dbReference type="InterPro" id="IPR019660">
    <property type="entry name" value="Put_sensory_transdc_reg_YbjN"/>
</dbReference>
<evidence type="ECO:0008006" key="3">
    <source>
        <dbReference type="Google" id="ProtNLM"/>
    </source>
</evidence>
<name>A0A919P8G2_9CELL</name>
<reference evidence="1" key="1">
    <citation type="submission" date="2021-01" db="EMBL/GenBank/DDBJ databases">
        <title>Whole genome shotgun sequence of Cellulomonas chitinilytica NBRC 110799.</title>
        <authorList>
            <person name="Komaki H."/>
            <person name="Tamura T."/>
        </authorList>
    </citation>
    <scope>NUCLEOTIDE SEQUENCE</scope>
    <source>
        <strain evidence="1">NBRC 110799</strain>
    </source>
</reference>
<dbReference type="RefSeq" id="WP_203758190.1">
    <property type="nucleotide sequence ID" value="NZ_BONK01000016.1"/>
</dbReference>
<evidence type="ECO:0000313" key="1">
    <source>
        <dbReference type="EMBL" id="GIG23194.1"/>
    </source>
</evidence>
<sequence length="158" mass="17769">MPPDTIPTDEVPMSTDAPEHELHPFAMSRVGARLDEHGDAYQVDGEGNLIGQWDAHLFRFFSLGNDGEVLQIRGRWARELPRSEFGAVLFAANGWADNVIWPKIYVRVEDDIVRVYTEHSVDYTHGVTDAQLDLHIRCGLGASLGFFQALDEQYPADE</sequence>